<comment type="caution">
    <text evidence="1">The sequence shown here is derived from an EMBL/GenBank/DDBJ whole genome shotgun (WGS) entry which is preliminary data.</text>
</comment>
<sequence length="216" mass="24157">MFLARYTPTDANHEPIGGREGMAMTETEEEKAKHGNRIPCAPESETKASYGHHVTDAHDAAVPSGVYNTPEKPPKHEVLKRRALRKEEKRARKIAAKERIGSKNGLCSSFATRTSSSAEMRGEVINPLRVRSWFCPNVSCDYHDHLTPITHQMLRGQALPYVCPVCPDAVKLLPAQDNGLPPWYCADTQRRSQDKLRQLYERPRVSKNANNKGGAT</sequence>
<organism evidence="1 2">
    <name type="scientific">candidate division WWE3 bacterium</name>
    <dbReference type="NCBI Taxonomy" id="2053526"/>
    <lineage>
        <taxon>Bacteria</taxon>
        <taxon>Katanobacteria</taxon>
    </lineage>
</organism>
<accession>A0A928TS29</accession>
<protein>
    <submittedName>
        <fullName evidence="1">Uncharacterized protein</fullName>
    </submittedName>
</protein>
<gene>
    <name evidence="1" type="ORF">HS096_01600</name>
</gene>
<dbReference type="Proteomes" id="UP000710385">
    <property type="component" value="Unassembled WGS sequence"/>
</dbReference>
<proteinExistence type="predicted"/>
<name>A0A928TS29_UNCKA</name>
<dbReference type="AlphaFoldDB" id="A0A928TS29"/>
<reference evidence="1" key="1">
    <citation type="submission" date="2020-05" db="EMBL/GenBank/DDBJ databases">
        <title>High-Quality Genomes of Partial-Nitritation/Anammox System by Hierarchical Clustering Based Hybrid Assembly.</title>
        <authorList>
            <person name="Liu L."/>
            <person name="Wang Y."/>
            <person name="Che Y."/>
            <person name="Chen Y."/>
            <person name="Xia Y."/>
            <person name="Luo R."/>
            <person name="Cheng S.H."/>
            <person name="Zheng C."/>
            <person name="Zhang T."/>
        </authorList>
    </citation>
    <scope>NUCLEOTIDE SEQUENCE</scope>
    <source>
        <strain evidence="1">H1_PAT1</strain>
    </source>
</reference>
<evidence type="ECO:0000313" key="1">
    <source>
        <dbReference type="EMBL" id="MBE7525074.1"/>
    </source>
</evidence>
<evidence type="ECO:0000313" key="2">
    <source>
        <dbReference type="Proteomes" id="UP000710385"/>
    </source>
</evidence>
<dbReference type="EMBL" id="JABTTY010000001">
    <property type="protein sequence ID" value="MBE7525074.1"/>
    <property type="molecule type" value="Genomic_DNA"/>
</dbReference>